<dbReference type="Proteomes" id="UP001054889">
    <property type="component" value="Unassembled WGS sequence"/>
</dbReference>
<organism evidence="2 3">
    <name type="scientific">Eleusine coracana subsp. coracana</name>
    <dbReference type="NCBI Taxonomy" id="191504"/>
    <lineage>
        <taxon>Eukaryota</taxon>
        <taxon>Viridiplantae</taxon>
        <taxon>Streptophyta</taxon>
        <taxon>Embryophyta</taxon>
        <taxon>Tracheophyta</taxon>
        <taxon>Spermatophyta</taxon>
        <taxon>Magnoliopsida</taxon>
        <taxon>Liliopsida</taxon>
        <taxon>Poales</taxon>
        <taxon>Poaceae</taxon>
        <taxon>PACMAD clade</taxon>
        <taxon>Chloridoideae</taxon>
        <taxon>Cynodonteae</taxon>
        <taxon>Eleusininae</taxon>
        <taxon>Eleusine</taxon>
    </lineage>
</organism>
<evidence type="ECO:0000313" key="2">
    <source>
        <dbReference type="EMBL" id="GJN34307.1"/>
    </source>
</evidence>
<keyword evidence="3" id="KW-1185">Reference proteome</keyword>
<dbReference type="EMBL" id="BQKI01000085">
    <property type="protein sequence ID" value="GJN34307.1"/>
    <property type="molecule type" value="Genomic_DNA"/>
</dbReference>
<reference evidence="2" key="1">
    <citation type="journal article" date="2018" name="DNA Res.">
        <title>Multiple hybrid de novo genome assembly of finger millet, an orphan allotetraploid crop.</title>
        <authorList>
            <person name="Hatakeyama M."/>
            <person name="Aluri S."/>
            <person name="Balachadran M.T."/>
            <person name="Sivarajan S.R."/>
            <person name="Patrignani A."/>
            <person name="Gruter S."/>
            <person name="Poveda L."/>
            <person name="Shimizu-Inatsugi R."/>
            <person name="Baeten J."/>
            <person name="Francoijs K.J."/>
            <person name="Nataraja K.N."/>
            <person name="Reddy Y.A.N."/>
            <person name="Phadnis S."/>
            <person name="Ravikumar R.L."/>
            <person name="Schlapbach R."/>
            <person name="Sreeman S.M."/>
            <person name="Shimizu K.K."/>
        </authorList>
    </citation>
    <scope>NUCLEOTIDE SEQUENCE</scope>
</reference>
<dbReference type="AlphaFoldDB" id="A0AAV5FH66"/>
<reference evidence="2" key="2">
    <citation type="submission" date="2021-12" db="EMBL/GenBank/DDBJ databases">
        <title>Resequencing data analysis of finger millet.</title>
        <authorList>
            <person name="Hatakeyama M."/>
            <person name="Aluri S."/>
            <person name="Balachadran M.T."/>
            <person name="Sivarajan S.R."/>
            <person name="Poveda L."/>
            <person name="Shimizu-Inatsugi R."/>
            <person name="Schlapbach R."/>
            <person name="Sreeman S.M."/>
            <person name="Shimizu K.K."/>
        </authorList>
    </citation>
    <scope>NUCLEOTIDE SEQUENCE</scope>
</reference>
<protein>
    <recommendedName>
        <fullName evidence="1">DUF1618 domain-containing protein</fullName>
    </recommendedName>
</protein>
<name>A0AAV5FH66_ELECO</name>
<comment type="caution">
    <text evidence="2">The sequence shown here is derived from an EMBL/GenBank/DDBJ whole genome shotgun (WGS) entry which is preliminary data.</text>
</comment>
<evidence type="ECO:0000313" key="3">
    <source>
        <dbReference type="Proteomes" id="UP001054889"/>
    </source>
</evidence>
<feature type="domain" description="DUF1618" evidence="1">
    <location>
        <begin position="206"/>
        <end position="341"/>
    </location>
</feature>
<accession>A0AAV5FH66</accession>
<dbReference type="InterPro" id="IPR011676">
    <property type="entry name" value="DUF1618"/>
</dbReference>
<dbReference type="PANTHER" id="PTHR33074:SF108">
    <property type="entry name" value="OS02G0492500 PROTEIN"/>
    <property type="match status" value="1"/>
</dbReference>
<evidence type="ECO:0000259" key="1">
    <source>
        <dbReference type="Pfam" id="PF07762"/>
    </source>
</evidence>
<proteinExistence type="predicted"/>
<dbReference type="PANTHER" id="PTHR33074">
    <property type="entry name" value="EXPRESSED PROTEIN-RELATED"/>
    <property type="match status" value="1"/>
</dbReference>
<sequence length="401" mass="44069">MEQLCQRLLSIPPPIDPVESPDSPPESILLDPSGYLSPRTNGTTAGGLRSSGKPILVTFWAASPPRVSCFTVHCPCDDPKLPVLRSVPKILCSDDDLVLLRLPTCPRPPDDDDGFTVRADENENDYFVYEAGTAENKPPSLMLVPTPSNCNVEFHDDQIVILRSDISETGRWSTRLMKVVGAPNYHRYRNSNKAIAIGGERCSVGWVDLWRGILVCDLLPLDNPDELRYVALPTPPTPKPEGDPTCSYVGLVALPGCVDTFQIKGWEAAKKTMKISSTMGSAANNNWEDNCAIRFSQVPVDSPTYAQMLPNLKPGDDGKITLKKLRGGYPALSLHDQDVVYIVNMPLLEEMQLPSVIALDMRNKAIKNVAYFGGTGRPIGYDFSYLQSGISRHLPIRSSTM</sequence>
<gene>
    <name evidence="2" type="primary">gb22956</name>
    <name evidence="2" type="ORF">PR202_gb22956</name>
</gene>
<dbReference type="Pfam" id="PF07762">
    <property type="entry name" value="DUF1618"/>
    <property type="match status" value="1"/>
</dbReference>